<dbReference type="InterPro" id="IPR036866">
    <property type="entry name" value="RibonucZ/Hydroxyglut_hydro"/>
</dbReference>
<evidence type="ECO:0000313" key="9">
    <source>
        <dbReference type="Proteomes" id="UP000256561"/>
    </source>
</evidence>
<feature type="transmembrane region" description="Helical" evidence="6">
    <location>
        <begin position="294"/>
        <end position="313"/>
    </location>
</feature>
<reference evidence="9" key="1">
    <citation type="submission" date="2018-08" db="EMBL/GenBank/DDBJ databases">
        <authorList>
            <person name="Zhang J."/>
            <person name="Du Z.-J."/>
        </authorList>
    </citation>
    <scope>NUCLEOTIDE SEQUENCE [LARGE SCALE GENOMIC DNA]</scope>
    <source>
        <strain evidence="9">KCTC 52655</strain>
    </source>
</reference>
<dbReference type="InterPro" id="IPR052159">
    <property type="entry name" value="Competence_DNA_uptake"/>
</dbReference>
<name>A0A3D8M8F4_9ALTE</name>
<dbReference type="CDD" id="cd07731">
    <property type="entry name" value="ComA-like_MBL-fold"/>
    <property type="match status" value="1"/>
</dbReference>
<dbReference type="OrthoDB" id="9761531at2"/>
<feature type="transmembrane region" description="Helical" evidence="6">
    <location>
        <begin position="428"/>
        <end position="449"/>
    </location>
</feature>
<dbReference type="SMART" id="SM00849">
    <property type="entry name" value="Lactamase_B"/>
    <property type="match status" value="1"/>
</dbReference>
<dbReference type="Pfam" id="PF00753">
    <property type="entry name" value="Lactamase_B"/>
    <property type="match status" value="1"/>
</dbReference>
<feature type="transmembrane region" description="Helical" evidence="6">
    <location>
        <begin position="262"/>
        <end position="282"/>
    </location>
</feature>
<evidence type="ECO:0000256" key="5">
    <source>
        <dbReference type="ARBA" id="ARBA00023136"/>
    </source>
</evidence>
<keyword evidence="3 6" id="KW-0812">Transmembrane</keyword>
<evidence type="ECO:0000256" key="4">
    <source>
        <dbReference type="ARBA" id="ARBA00022989"/>
    </source>
</evidence>
<dbReference type="NCBIfam" id="TIGR00360">
    <property type="entry name" value="ComEC_N-term"/>
    <property type="match status" value="1"/>
</dbReference>
<dbReference type="InterPro" id="IPR004797">
    <property type="entry name" value="Competence_ComEC/Rec2"/>
</dbReference>
<dbReference type="RefSeq" id="WP_115592964.1">
    <property type="nucleotide sequence ID" value="NZ_QRHA01000005.1"/>
</dbReference>
<accession>A0A3D8M8F4</accession>
<evidence type="ECO:0000256" key="6">
    <source>
        <dbReference type="SAM" id="Phobius"/>
    </source>
</evidence>
<keyword evidence="4 6" id="KW-1133">Transmembrane helix</keyword>
<gene>
    <name evidence="8" type="ORF">DXV75_08420</name>
</gene>
<keyword evidence="9" id="KW-1185">Reference proteome</keyword>
<feature type="transmembrane region" description="Helical" evidence="6">
    <location>
        <begin position="7"/>
        <end position="24"/>
    </location>
</feature>
<evidence type="ECO:0000259" key="7">
    <source>
        <dbReference type="SMART" id="SM00849"/>
    </source>
</evidence>
<dbReference type="EMBL" id="QRHA01000005">
    <property type="protein sequence ID" value="RDV26094.1"/>
    <property type="molecule type" value="Genomic_DNA"/>
</dbReference>
<keyword evidence="5 6" id="KW-0472">Membrane</keyword>
<dbReference type="PANTHER" id="PTHR30619">
    <property type="entry name" value="DNA INTERNALIZATION/COMPETENCE PROTEIN COMEC/REC2"/>
    <property type="match status" value="1"/>
</dbReference>
<feature type="domain" description="Metallo-beta-lactamase" evidence="7">
    <location>
        <begin position="541"/>
        <end position="723"/>
    </location>
</feature>
<proteinExistence type="predicted"/>
<feature type="transmembrane region" description="Helical" evidence="6">
    <location>
        <begin position="397"/>
        <end position="416"/>
    </location>
</feature>
<dbReference type="Proteomes" id="UP000256561">
    <property type="component" value="Unassembled WGS sequence"/>
</dbReference>
<evidence type="ECO:0000256" key="3">
    <source>
        <dbReference type="ARBA" id="ARBA00022692"/>
    </source>
</evidence>
<feature type="transmembrane region" description="Helical" evidence="6">
    <location>
        <begin position="69"/>
        <end position="94"/>
    </location>
</feature>
<comment type="caution">
    <text evidence="8">The sequence shown here is derived from an EMBL/GenBank/DDBJ whole genome shotgun (WGS) entry which is preliminary data.</text>
</comment>
<keyword evidence="2" id="KW-1003">Cell membrane</keyword>
<dbReference type="SUPFAM" id="SSF56281">
    <property type="entry name" value="Metallo-hydrolase/oxidoreductase"/>
    <property type="match status" value="1"/>
</dbReference>
<evidence type="ECO:0000256" key="1">
    <source>
        <dbReference type="ARBA" id="ARBA00004651"/>
    </source>
</evidence>
<comment type="subcellular location">
    <subcellularLocation>
        <location evidence="1">Cell membrane</location>
        <topology evidence="1">Multi-pass membrane protein</topology>
    </subcellularLocation>
</comment>
<dbReference type="InterPro" id="IPR025405">
    <property type="entry name" value="DUF4131"/>
</dbReference>
<feature type="transmembrane region" description="Helical" evidence="6">
    <location>
        <begin position="490"/>
        <end position="508"/>
    </location>
</feature>
<feature type="transmembrane region" description="Helical" evidence="6">
    <location>
        <begin position="345"/>
        <end position="361"/>
    </location>
</feature>
<organism evidence="8 9">
    <name type="scientific">Alteromonas aestuariivivens</name>
    <dbReference type="NCBI Taxonomy" id="1938339"/>
    <lineage>
        <taxon>Bacteria</taxon>
        <taxon>Pseudomonadati</taxon>
        <taxon>Pseudomonadota</taxon>
        <taxon>Gammaproteobacteria</taxon>
        <taxon>Alteromonadales</taxon>
        <taxon>Alteromonadaceae</taxon>
        <taxon>Alteromonas/Salinimonas group</taxon>
        <taxon>Alteromonas</taxon>
    </lineage>
</organism>
<dbReference type="GO" id="GO:0005886">
    <property type="term" value="C:plasma membrane"/>
    <property type="evidence" value="ECO:0007669"/>
    <property type="project" value="UniProtKB-SubCell"/>
</dbReference>
<dbReference type="AlphaFoldDB" id="A0A3D8M8F4"/>
<sequence length="790" mass="88445">MRYNTMIWLSGFILSAVSSVLWVSLPAMEWLCVALVILLLLSVSKIALRFIGCLPANRLFKYGKCSSRWPLWLSVGHGVLAGILWMASVGHLYLTWQLPEHKIRQDVVVKGQIDELELKNDKLHFTLSANEIDGQSLWFAKKIRLVWQAGERQLFRHQQVRLTARLRPPQGTANPAGSLAQQVLLSRAIVAVGEVQSDAEFRLVEPTDCIHFTVAAVIEQAALDNQRWLKALLVGDRSELTAADWQTLKVTGTAHLFSISGLHLGMVASSVLLMMVTVLVALQRLTGHFSPQHNLDRMLCLPLVIVTAAYAHLAGWQLPVTRAWVLLVAWLITSRYLGHWSLRHIALFMTSLCILLFPLSLFSASFYLSVGAVLLIWFCIWRFGLRANSFRQKCRALLILQLSLSIGLMPVTLLWFDHLSWLALPVNLMLVPVVSIFLPLALLVLLSGWLGFPIPWLWRGVDVFMGAIIRGLQWAEQWVGNGAAPLDKGAALAALLALGMICAPRLPFQRLGITLAFLPLLSQWLPANPERWLLHVADVGQGSALLISRGSRSIMVDTGRGFYPQGSYAQSTLIPLMAKLNIARLDLLMLSHGDDDHSGGKQAIADYVKRQGFSDFRVITNLDSCQRGLNFEWQGLLVRAIWPLAGNPVNDNHHSCVILIEDGEHRVLVPGDIDRSAEYALLAMKEELKADVIVAPHHGSASSSGNAFVRAVSPKYVVFTQGYLNQWGFPGREVVRRYRETGARVLTTSHDGYMRFQFHPTEGIKLQTYRRDIGPKWYLHRSNFPVWIEK</sequence>
<dbReference type="Pfam" id="PF03772">
    <property type="entry name" value="Competence"/>
    <property type="match status" value="1"/>
</dbReference>
<dbReference type="NCBIfam" id="TIGR00361">
    <property type="entry name" value="ComEC_Rec2"/>
    <property type="match status" value="1"/>
</dbReference>
<dbReference type="InterPro" id="IPR035681">
    <property type="entry name" value="ComA-like_MBL"/>
</dbReference>
<dbReference type="Gene3D" id="3.60.15.10">
    <property type="entry name" value="Ribonuclease Z/Hydroxyacylglutathione hydrolase-like"/>
    <property type="match status" value="1"/>
</dbReference>
<dbReference type="GO" id="GO:0030420">
    <property type="term" value="P:establishment of competence for transformation"/>
    <property type="evidence" value="ECO:0007669"/>
    <property type="project" value="InterPro"/>
</dbReference>
<dbReference type="InterPro" id="IPR004477">
    <property type="entry name" value="ComEC_N"/>
</dbReference>
<evidence type="ECO:0000256" key="2">
    <source>
        <dbReference type="ARBA" id="ARBA00022475"/>
    </source>
</evidence>
<dbReference type="InterPro" id="IPR001279">
    <property type="entry name" value="Metallo-B-lactamas"/>
</dbReference>
<feature type="transmembrane region" description="Helical" evidence="6">
    <location>
        <begin position="367"/>
        <end position="385"/>
    </location>
</feature>
<feature type="transmembrane region" description="Helical" evidence="6">
    <location>
        <begin position="30"/>
        <end position="48"/>
    </location>
</feature>
<dbReference type="PANTHER" id="PTHR30619:SF1">
    <property type="entry name" value="RECOMBINATION PROTEIN 2"/>
    <property type="match status" value="1"/>
</dbReference>
<dbReference type="Pfam" id="PF13567">
    <property type="entry name" value="DUF4131"/>
    <property type="match status" value="1"/>
</dbReference>
<protein>
    <submittedName>
        <fullName evidence="8">DNA internalization-related competence protein ComEC/Rec2</fullName>
    </submittedName>
</protein>
<evidence type="ECO:0000313" key="8">
    <source>
        <dbReference type="EMBL" id="RDV26094.1"/>
    </source>
</evidence>